<evidence type="ECO:0000256" key="6">
    <source>
        <dbReference type="ARBA" id="ARBA00022723"/>
    </source>
</evidence>
<dbReference type="EMBL" id="JABDTM020025290">
    <property type="protein sequence ID" value="KAH0813419.1"/>
    <property type="molecule type" value="Genomic_DNA"/>
</dbReference>
<dbReference type="EC" id="2.3.2.27" evidence="4"/>
<evidence type="ECO:0000256" key="8">
    <source>
        <dbReference type="ARBA" id="ARBA00022771"/>
    </source>
</evidence>
<sequence length="1780" mass="206701">MGKVDIVRSPMEVENLVQSDKHSIRHVISKNELYGCGKTLEMYQCKYCKFETNFSTFLAQHFRDTHWGDKSSVDFKVKCYVCNKCQFKTHSVLHWLEHLKSACSGDSKETSFNSSTNAEWYECEQCLFKTRYKTNLKKHLNAKHTTDESAEWFACPRCPYRAKQKITLKRHIISKHSAPDAVRWHHCDKCPFKTKHNDNLRKHQLYKHSPPKDIQWFSCTLCDYRAKQKSTLKNHEVARHAALGETEWFECGRCAFKSRQEVDLQRHLAERHAAHLAANERLLVKYTAAEAVKWFKCDKCPYKTKKKVHLQSHEMIHLPPEDIKWFRCDECPFKSKWNHILRRHATAKHAASEDIKWFECAQCPFRAKERGNLKIHVLCRHTAPESIAWFRCDECPFKAKVEAKLKVHKMEKHADENDIKWFECEQCTYRTKWNRVLKRHVLFKHTSDEDVDWFECDQCTFRTKRKWSLTEHVIVKHTANEDIQWIECCRCSFKAKTRQSLRRHHAVSDREVNLVLAPQSPNFYLSDVGSSKSLRHLTRYGCSAPVCVLRIGPMSPTPDETEALHRGCRETTWPRNRPARSIRRGAGDASGEAECPTCRTDSGERVANEDGDRIVVPQSTQCIKNISFEAICELINFPCRYDSEGCHEQLFPKDVPEHEKNCRFAIVPCPVSEPISCSWKGSRPTVLYHCLNDHHNMFLTNGEFKIDMSHSNNYHHFVDHDQMLLLIEIQYDSNDKTLQCSIYTCQYELSVKTYTCRLRVANGNKRASIDFKTTSYKEMNPTEFSLESVTSRTEVSPFVVGRIEFGDEISTDDQEKTNHEMLSLLKCSSCSELVVPPIYHCVKNSTPMCADCKPQHPSSCNSCAWVPHAMRNVNFDKMANLLDYPCKYQKNGCTYVCKGEKIGQHQECCEHGDLDCPIAEFTPCAWKGAAMDLVDHIQINHQELIPNSARICKELSRQQTKCYIIKFYNHLFRLVCARKVNDKFLWTVQVIGPFKDDFKFEIELLDTVHGRRLLARQHCSSLSKKDQLFTDPHTFCYFIKNQIAEFMVGGVVTFKRHTVNHHRHTSATTSNRHTTTTLATLRTTMEYIITTFSHLGAATATTSEPETASAELEPAVVELESETLHSRSYDAEDADLDFRTESNCKRPQDKFALGLGAVILIIIIGTLLIDKTEIQQLNALDHIIHRDGNVLGLPPKNLRTEGVEAINRGNQRRNGRFSRPFAGGVGRRDDVVEFTRAVGDDSSKYHRPHRQADHGLHYGRFQTERFCGSGSRRVLTVQVVPGLTGRCRIYPPASQEQWDISADFPVHGDMVCKSSDFNYFYSRTKKQYIEYELLVRDTIVSTPSMNKERFYHKELDHVYIFKVNILNFGETHGFARQVTIQNKQHKGNVWVKIDLPPKEEVKLFVEVYGRKFTTEEFPIGTETVRENPSTTRLFYSTWNTTSNPWYRRYRSSTKAPEAANRNWYSTTSPWYYRTTSRPWYYRSTSRPWYYYRTTSNPWYYRYSYQTTSSPQLFRCSNFRDVSKDFPENGDLSCQVDSSLYGSGGGSYYSYYNANNKLLLRETIIRYPQSNTGTYPIKYYKTIPEHVTKVDVLNFGEVHAFVRSISIQIRSDSILNLVKQEANEAYKTKIASDSNTAVKTEPDNNCFESDKKYSIFDHFIRVKSEDSSRVSFKIESDSYDSVPVPGLNSEKLGRVKTEQTYTIRKCECTHCPYKAKYNSDLKQHILNKHTPSDAINWFECEQCSYKAKRRGELKTHILYKHTPFEETHIYECTQCLYKSKT</sequence>
<dbReference type="GO" id="GO:0016567">
    <property type="term" value="P:protein ubiquitination"/>
    <property type="evidence" value="ECO:0007669"/>
    <property type="project" value="UniProtKB-UniPathway"/>
</dbReference>
<dbReference type="PANTHER" id="PTHR24379:SF121">
    <property type="entry name" value="C2H2-TYPE DOMAIN-CONTAINING PROTEIN"/>
    <property type="match status" value="1"/>
</dbReference>
<feature type="domain" description="C2H2-type" evidence="13">
    <location>
        <begin position="1737"/>
        <end position="1765"/>
    </location>
</feature>
<feature type="domain" description="SIAH-type" evidence="14">
    <location>
        <begin position="634"/>
        <end position="695"/>
    </location>
</feature>
<dbReference type="Proteomes" id="UP000719412">
    <property type="component" value="Unassembled WGS sequence"/>
</dbReference>
<dbReference type="SUPFAM" id="SSF49599">
    <property type="entry name" value="TRAF domain-like"/>
    <property type="match status" value="2"/>
</dbReference>
<keyword evidence="5" id="KW-0808">Transferase</keyword>
<evidence type="ECO:0000256" key="9">
    <source>
        <dbReference type="ARBA" id="ARBA00022786"/>
    </source>
</evidence>
<evidence type="ECO:0000256" key="5">
    <source>
        <dbReference type="ARBA" id="ARBA00022679"/>
    </source>
</evidence>
<evidence type="ECO:0000256" key="12">
    <source>
        <dbReference type="SAM" id="MobiDB-lite"/>
    </source>
</evidence>
<gene>
    <name evidence="15" type="ORF">GEV33_009370</name>
</gene>
<evidence type="ECO:0000256" key="3">
    <source>
        <dbReference type="ARBA" id="ARBA00009119"/>
    </source>
</evidence>
<dbReference type="FunFam" id="3.30.160.60:FF:002203">
    <property type="entry name" value="Zinc finger protein 142-like Protein"/>
    <property type="match status" value="4"/>
</dbReference>
<keyword evidence="9" id="KW-0833">Ubl conjugation pathway</keyword>
<organism evidence="15 16">
    <name type="scientific">Tenebrio molitor</name>
    <name type="common">Yellow mealworm beetle</name>
    <dbReference type="NCBI Taxonomy" id="7067"/>
    <lineage>
        <taxon>Eukaryota</taxon>
        <taxon>Metazoa</taxon>
        <taxon>Ecdysozoa</taxon>
        <taxon>Arthropoda</taxon>
        <taxon>Hexapoda</taxon>
        <taxon>Insecta</taxon>
        <taxon>Pterygota</taxon>
        <taxon>Neoptera</taxon>
        <taxon>Endopterygota</taxon>
        <taxon>Coleoptera</taxon>
        <taxon>Polyphaga</taxon>
        <taxon>Cucujiformia</taxon>
        <taxon>Tenebrionidae</taxon>
        <taxon>Tenebrio</taxon>
    </lineage>
</organism>
<keyword evidence="6" id="KW-0479">Metal-binding</keyword>
<feature type="domain" description="C2H2-type" evidence="13">
    <location>
        <begin position="121"/>
        <end position="149"/>
    </location>
</feature>
<evidence type="ECO:0000313" key="16">
    <source>
        <dbReference type="Proteomes" id="UP000719412"/>
    </source>
</evidence>
<evidence type="ECO:0000256" key="10">
    <source>
        <dbReference type="ARBA" id="ARBA00022833"/>
    </source>
</evidence>
<evidence type="ECO:0000256" key="4">
    <source>
        <dbReference type="ARBA" id="ARBA00012483"/>
    </source>
</evidence>
<feature type="domain" description="C2H2-type" evidence="13">
    <location>
        <begin position="43"/>
        <end position="71"/>
    </location>
</feature>
<proteinExistence type="inferred from homology"/>
<keyword evidence="7" id="KW-0677">Repeat</keyword>
<dbReference type="UniPathway" id="UPA00143"/>
<reference evidence="15" key="2">
    <citation type="submission" date="2021-08" db="EMBL/GenBank/DDBJ databases">
        <authorList>
            <person name="Eriksson T."/>
        </authorList>
    </citation>
    <scope>NUCLEOTIDE SEQUENCE</scope>
    <source>
        <strain evidence="15">Stoneville</strain>
        <tissue evidence="15">Whole head</tissue>
    </source>
</reference>
<feature type="domain" description="C2H2-type" evidence="13">
    <location>
        <begin position="295"/>
        <end position="322"/>
    </location>
</feature>
<dbReference type="SUPFAM" id="SSF57667">
    <property type="entry name" value="beta-beta-alpha zinc fingers"/>
    <property type="match status" value="1"/>
</dbReference>
<comment type="pathway">
    <text evidence="2">Protein modification; protein ubiquitination.</text>
</comment>
<comment type="catalytic activity">
    <reaction evidence="1">
        <text>S-ubiquitinyl-[E2 ubiquitin-conjugating enzyme]-L-cysteine + [acceptor protein]-L-lysine = [E2 ubiquitin-conjugating enzyme]-L-cysteine + N(6)-ubiquitinyl-[acceptor protein]-L-lysine.</text>
        <dbReference type="EC" id="2.3.2.27"/>
    </reaction>
</comment>
<comment type="similarity">
    <text evidence="3">Belongs to the SINA (Seven in absentia) family.</text>
</comment>
<dbReference type="InterPro" id="IPR013010">
    <property type="entry name" value="Znf_SIAH"/>
</dbReference>
<dbReference type="FunFam" id="3.30.40.10:FF:000041">
    <property type="entry name" value="E3 ubiquitin-protein ligase SINAT3"/>
    <property type="match status" value="1"/>
</dbReference>
<feature type="domain" description="SIAH-type" evidence="14">
    <location>
        <begin position="881"/>
        <end position="942"/>
    </location>
</feature>
<evidence type="ECO:0000259" key="13">
    <source>
        <dbReference type="PROSITE" id="PS50157"/>
    </source>
</evidence>
<evidence type="ECO:0000256" key="7">
    <source>
        <dbReference type="ARBA" id="ARBA00022737"/>
    </source>
</evidence>
<protein>
    <recommendedName>
        <fullName evidence="4">RING-type E3 ubiquitin transferase</fullName>
        <ecNumber evidence="4">2.3.2.27</ecNumber>
    </recommendedName>
</protein>
<dbReference type="Gene3D" id="3.30.160.60">
    <property type="entry name" value="Classic Zinc Finger"/>
    <property type="match status" value="7"/>
</dbReference>
<dbReference type="InterPro" id="IPR013087">
    <property type="entry name" value="Znf_C2H2_type"/>
</dbReference>
<dbReference type="SMART" id="SM00355">
    <property type="entry name" value="ZnF_C2H2"/>
    <property type="match status" value="16"/>
</dbReference>
<evidence type="ECO:0000256" key="1">
    <source>
        <dbReference type="ARBA" id="ARBA00000900"/>
    </source>
</evidence>
<dbReference type="GO" id="GO:0010498">
    <property type="term" value="P:proteasomal protein catabolic process"/>
    <property type="evidence" value="ECO:0007669"/>
    <property type="project" value="UniProtKB-ARBA"/>
</dbReference>
<dbReference type="Pfam" id="PF21361">
    <property type="entry name" value="Sina_ZnF"/>
    <property type="match status" value="2"/>
</dbReference>
<reference evidence="15" key="1">
    <citation type="journal article" date="2020" name="J Insects Food Feed">
        <title>The yellow mealworm (Tenebrio molitor) genome: a resource for the emerging insects as food and feed industry.</title>
        <authorList>
            <person name="Eriksson T."/>
            <person name="Andere A."/>
            <person name="Kelstrup H."/>
            <person name="Emery V."/>
            <person name="Picard C."/>
        </authorList>
    </citation>
    <scope>NUCLEOTIDE SEQUENCE</scope>
    <source>
        <strain evidence="15">Stoneville</strain>
        <tissue evidence="15">Whole head</tissue>
    </source>
</reference>
<keyword evidence="8 11" id="KW-0863">Zinc-finger</keyword>
<keyword evidence="10" id="KW-0862">Zinc</keyword>
<name>A0A8J6HES4_TENMO</name>
<dbReference type="InterPro" id="IPR036236">
    <property type="entry name" value="Znf_C2H2_sf"/>
</dbReference>
<dbReference type="GO" id="GO:0061630">
    <property type="term" value="F:ubiquitin protein ligase activity"/>
    <property type="evidence" value="ECO:0007669"/>
    <property type="project" value="UniProtKB-EC"/>
</dbReference>
<evidence type="ECO:0000256" key="2">
    <source>
        <dbReference type="ARBA" id="ARBA00004906"/>
    </source>
</evidence>
<comment type="caution">
    <text evidence="15">The sequence shown here is derived from an EMBL/GenBank/DDBJ whole genome shotgun (WGS) entry which is preliminary data.</text>
</comment>
<dbReference type="GO" id="GO:0008270">
    <property type="term" value="F:zinc ion binding"/>
    <property type="evidence" value="ECO:0007669"/>
    <property type="project" value="UniProtKB-KW"/>
</dbReference>
<evidence type="ECO:0000259" key="14">
    <source>
        <dbReference type="PROSITE" id="PS51081"/>
    </source>
</evidence>
<dbReference type="InterPro" id="IPR013083">
    <property type="entry name" value="Znf_RING/FYVE/PHD"/>
</dbReference>
<dbReference type="PROSITE" id="PS51081">
    <property type="entry name" value="ZF_SIAH"/>
    <property type="match status" value="2"/>
</dbReference>
<feature type="region of interest" description="Disordered" evidence="12">
    <location>
        <begin position="579"/>
        <end position="604"/>
    </location>
</feature>
<evidence type="ECO:0000256" key="11">
    <source>
        <dbReference type="PROSITE-ProRule" id="PRU00042"/>
    </source>
</evidence>
<evidence type="ECO:0000313" key="15">
    <source>
        <dbReference type="EMBL" id="KAH0813419.1"/>
    </source>
</evidence>
<dbReference type="PROSITE" id="PS50157">
    <property type="entry name" value="ZINC_FINGER_C2H2_2"/>
    <property type="match status" value="5"/>
</dbReference>
<feature type="domain" description="C2H2-type" evidence="13">
    <location>
        <begin position="422"/>
        <end position="450"/>
    </location>
</feature>
<keyword evidence="16" id="KW-1185">Reference proteome</keyword>
<dbReference type="Gene3D" id="3.30.40.10">
    <property type="entry name" value="Zinc/RING finger domain, C3HC4 (zinc finger)"/>
    <property type="match status" value="2"/>
</dbReference>
<dbReference type="PANTHER" id="PTHR24379">
    <property type="entry name" value="KRAB AND ZINC FINGER DOMAIN-CONTAINING"/>
    <property type="match status" value="1"/>
</dbReference>
<accession>A0A8J6HES4</accession>